<sequence>MPKQRSRRAFLAAAGASGIVGLAGCGGNGGGASSAGATGSSTESPTGESSTSASGSGDVGVFHAGSLTAAFEDLQRGFTDQYDATVSQESAGSVRSTKKITQPPHKSADVLAVADFRLLRDDLLPTYGDWYAIFATNAMTLAYTDDSKHADEFTSDNWWNVLTRDDVSVAHSDPAVDPNGYRSLMSMDLGAIPFRGDALYDDSTASALKDNAHVPASDEVDLLSQLESGKIDYAWEYQSTGATHDVRTLDLQSSVDLSKATSAYADHYAKATVTAGGTTYTGAPIAYGVSVPSTAEHADWGATWVSYMLDDGADVIAKDGFSALDAAVVPESAADAVPDGVMANAKAKSALGPLSL</sequence>
<feature type="compositionally biased region" description="Low complexity" evidence="2">
    <location>
        <begin position="34"/>
        <end position="55"/>
    </location>
</feature>
<evidence type="ECO:0000313" key="3">
    <source>
        <dbReference type="EMBL" id="GAD52775.1"/>
    </source>
</evidence>
<comment type="caution">
    <text evidence="3">The sequence shown here is derived from an EMBL/GenBank/DDBJ whole genome shotgun (WGS) entry which is preliminary data.</text>
</comment>
<dbReference type="Proteomes" id="UP000016986">
    <property type="component" value="Unassembled WGS sequence"/>
</dbReference>
<dbReference type="CDD" id="cd13540">
    <property type="entry name" value="PBP2_ModA_WtpA"/>
    <property type="match status" value="1"/>
</dbReference>
<dbReference type="SUPFAM" id="SSF53850">
    <property type="entry name" value="Periplasmic binding protein-like II"/>
    <property type="match status" value="1"/>
</dbReference>
<dbReference type="EMBL" id="BATA01000034">
    <property type="protein sequence ID" value="GAD52775.1"/>
    <property type="molecule type" value="Genomic_DNA"/>
</dbReference>
<protein>
    <submittedName>
        <fullName evidence="3">Uncharacterized protein</fullName>
    </submittedName>
</protein>
<dbReference type="InterPro" id="IPR006311">
    <property type="entry name" value="TAT_signal"/>
</dbReference>
<organism evidence="3 4">
    <name type="scientific">Halarchaeum acidiphilum MH1-52-1</name>
    <dbReference type="NCBI Taxonomy" id="1261545"/>
    <lineage>
        <taxon>Archaea</taxon>
        <taxon>Methanobacteriati</taxon>
        <taxon>Methanobacteriota</taxon>
        <taxon>Stenosarchaea group</taxon>
        <taxon>Halobacteria</taxon>
        <taxon>Halobacteriales</taxon>
        <taxon>Halobacteriaceae</taxon>
    </lineage>
</organism>
<evidence type="ECO:0000313" key="4">
    <source>
        <dbReference type="Proteomes" id="UP000016986"/>
    </source>
</evidence>
<keyword evidence="4" id="KW-1185">Reference proteome</keyword>
<dbReference type="GO" id="GO:0015689">
    <property type="term" value="P:molybdate ion transport"/>
    <property type="evidence" value="ECO:0007669"/>
    <property type="project" value="TreeGrafter"/>
</dbReference>
<reference evidence="3 4" key="1">
    <citation type="submission" date="2013-09" db="EMBL/GenBank/DDBJ databases">
        <title>Whole genome sequencing of Halarchaeum acidiphilum strain MH1-52-1.</title>
        <authorList>
            <person name="Shimane Y."/>
            <person name="Minegishi H."/>
            <person name="Nishi S."/>
            <person name="Echigo A."/>
            <person name="Shuto A."/>
            <person name="Konishi M."/>
            <person name="Ito T."/>
            <person name="Ohkuma M."/>
            <person name="Ohta Y."/>
            <person name="Nagano Y."/>
            <person name="Tsubouchi T."/>
            <person name="Mori K."/>
            <person name="Usui K."/>
            <person name="Kamekura M."/>
            <person name="Usami R."/>
            <person name="Takaki Y."/>
            <person name="Hatada Y."/>
        </authorList>
    </citation>
    <scope>NUCLEOTIDE SEQUENCE [LARGE SCALE GENOMIC DNA]</scope>
    <source>
        <strain evidence="3 4">JCM 16109</strain>
    </source>
</reference>
<dbReference type="Pfam" id="PF13531">
    <property type="entry name" value="SBP_bac_11"/>
    <property type="match status" value="1"/>
</dbReference>
<proteinExistence type="inferred from homology"/>
<dbReference type="AlphaFoldDB" id="U2YUT0"/>
<dbReference type="PROSITE" id="PS51318">
    <property type="entry name" value="TAT"/>
    <property type="match status" value="1"/>
</dbReference>
<dbReference type="PANTHER" id="PTHR30632:SF16">
    <property type="entry name" value="MOLYBDATE_TUNGSTATE-BINDING PROTEIN WTPA"/>
    <property type="match status" value="1"/>
</dbReference>
<dbReference type="RefSeq" id="WP_020222857.1">
    <property type="nucleotide sequence ID" value="NZ_BANO01000395.1"/>
</dbReference>
<evidence type="ECO:0000256" key="1">
    <source>
        <dbReference type="ARBA" id="ARBA00009438"/>
    </source>
</evidence>
<dbReference type="OrthoDB" id="7820at2157"/>
<feature type="region of interest" description="Disordered" evidence="2">
    <location>
        <begin position="30"/>
        <end position="55"/>
    </location>
</feature>
<dbReference type="Gene3D" id="3.40.190.10">
    <property type="entry name" value="Periplasmic binding protein-like II"/>
    <property type="match status" value="2"/>
</dbReference>
<dbReference type="PROSITE" id="PS51257">
    <property type="entry name" value="PROKAR_LIPOPROTEIN"/>
    <property type="match status" value="1"/>
</dbReference>
<dbReference type="GO" id="GO:0030973">
    <property type="term" value="F:molybdate ion binding"/>
    <property type="evidence" value="ECO:0007669"/>
    <property type="project" value="TreeGrafter"/>
</dbReference>
<comment type="similarity">
    <text evidence="1">Belongs to the bacterial solute-binding protein 1 family. WtpA subfamily.</text>
</comment>
<accession>U2YUT0</accession>
<name>U2YUT0_9EURY</name>
<evidence type="ECO:0000256" key="2">
    <source>
        <dbReference type="SAM" id="MobiDB-lite"/>
    </source>
</evidence>
<dbReference type="InterPro" id="IPR050682">
    <property type="entry name" value="ModA/WtpA"/>
</dbReference>
<gene>
    <name evidence="3" type="ORF">MBEHAL_1535</name>
</gene>
<dbReference type="eggNOG" id="arCOG00219">
    <property type="taxonomic scope" value="Archaea"/>
</dbReference>
<dbReference type="PANTHER" id="PTHR30632">
    <property type="entry name" value="MOLYBDATE-BINDING PERIPLASMIC PROTEIN"/>
    <property type="match status" value="1"/>
</dbReference>